<feature type="region of interest" description="Disordered" evidence="1">
    <location>
        <begin position="1"/>
        <end position="88"/>
    </location>
</feature>
<feature type="compositionally biased region" description="Low complexity" evidence="1">
    <location>
        <begin position="156"/>
        <end position="166"/>
    </location>
</feature>
<keyword evidence="3" id="KW-1185">Reference proteome</keyword>
<dbReference type="Proteomes" id="UP000297229">
    <property type="component" value="Unassembled WGS sequence"/>
</dbReference>
<dbReference type="AlphaFoldDB" id="A0A4Z1JEQ7"/>
<organism evidence="2 3">
    <name type="scientific">Botrytis elliptica</name>
    <dbReference type="NCBI Taxonomy" id="278938"/>
    <lineage>
        <taxon>Eukaryota</taxon>
        <taxon>Fungi</taxon>
        <taxon>Dikarya</taxon>
        <taxon>Ascomycota</taxon>
        <taxon>Pezizomycotina</taxon>
        <taxon>Leotiomycetes</taxon>
        <taxon>Helotiales</taxon>
        <taxon>Sclerotiniaceae</taxon>
        <taxon>Botrytis</taxon>
    </lineage>
</organism>
<gene>
    <name evidence="2" type="ORF">BELL_0891g00030</name>
</gene>
<feature type="compositionally biased region" description="Polar residues" evidence="1">
    <location>
        <begin position="70"/>
        <end position="88"/>
    </location>
</feature>
<proteinExistence type="predicted"/>
<name>A0A4Z1JEQ7_9HELO</name>
<comment type="caution">
    <text evidence="2">The sequence shown here is derived from an EMBL/GenBank/DDBJ whole genome shotgun (WGS) entry which is preliminary data.</text>
</comment>
<evidence type="ECO:0000313" key="3">
    <source>
        <dbReference type="Proteomes" id="UP000297229"/>
    </source>
</evidence>
<accession>A0A4Z1JEQ7</accession>
<protein>
    <submittedName>
        <fullName evidence="2">Uncharacterized protein</fullName>
    </submittedName>
</protein>
<evidence type="ECO:0000313" key="2">
    <source>
        <dbReference type="EMBL" id="TGO67457.1"/>
    </source>
</evidence>
<feature type="region of interest" description="Disordered" evidence="1">
    <location>
        <begin position="119"/>
        <end position="181"/>
    </location>
</feature>
<feature type="compositionally biased region" description="Polar residues" evidence="1">
    <location>
        <begin position="133"/>
        <end position="142"/>
    </location>
</feature>
<sequence>MSPKTRKFSQTSFVNDSDAPGPSRNLFFWDSIINSPNSPGPSNSATNPDYSPINVDVPRSPLDSIHKLQNKPNPAVSNGSTGSPDISSTHLLENLRPVLGLLDQARSHESTVVIKDKPAFSSHVSSDPPGNCQIVSPESNVQHNDKSPSRLPLPPVSSSIVPQSIPGMQPLDLDVDSRASQ</sequence>
<reference evidence="2 3" key="1">
    <citation type="submission" date="2017-12" db="EMBL/GenBank/DDBJ databases">
        <title>Comparative genomics of Botrytis spp.</title>
        <authorList>
            <person name="Valero-Jimenez C.A."/>
            <person name="Tapia P."/>
            <person name="Veloso J."/>
            <person name="Silva-Moreno E."/>
            <person name="Staats M."/>
            <person name="Valdes J.H."/>
            <person name="Van Kan J.A.L."/>
        </authorList>
    </citation>
    <scope>NUCLEOTIDE SEQUENCE [LARGE SCALE GENOMIC DNA]</scope>
    <source>
        <strain evidence="2 3">Be9601</strain>
    </source>
</reference>
<feature type="compositionally biased region" description="Low complexity" evidence="1">
    <location>
        <begin position="34"/>
        <end position="48"/>
    </location>
</feature>
<evidence type="ECO:0000256" key="1">
    <source>
        <dbReference type="SAM" id="MobiDB-lite"/>
    </source>
</evidence>
<dbReference type="EMBL" id="PQXM01000889">
    <property type="protein sequence ID" value="TGO67457.1"/>
    <property type="molecule type" value="Genomic_DNA"/>
</dbReference>